<dbReference type="Pfam" id="PF03446">
    <property type="entry name" value="NAD_binding_2"/>
    <property type="match status" value="1"/>
</dbReference>
<dbReference type="Pfam" id="PF21761">
    <property type="entry name" value="RedAm-like_C"/>
    <property type="match status" value="1"/>
</dbReference>
<dbReference type="Proteomes" id="UP001596203">
    <property type="component" value="Unassembled WGS sequence"/>
</dbReference>
<protein>
    <submittedName>
        <fullName evidence="5">NAD(P)-dependent oxidoreductase</fullName>
        <ecNumber evidence="5">1.1.-.-</ecNumber>
    </submittedName>
</protein>
<dbReference type="InterPro" id="IPR036291">
    <property type="entry name" value="NAD(P)-bd_dom_sf"/>
</dbReference>
<name>A0ABW1K3J8_9ACTN</name>
<sequence length="299" mass="30793">MQSRDADHTPVTVIGLGLMGQALAGAFLRDGHPTTVWNRTAAKGESLVAQGATLAASVGDAVAASPLVVVCVSNYEAVHELLDPLGEVLDGRILVNLTSGTSRAARDSAEWASRRGSTYLDGAIMAIPPAIGTADAAILYSGPRSAFDAHESTLRSLGAGTTYLGADHGLSSLYDVALLGVMWSVLNGFLQGAALVGTADVDAATFAPVANTVIGTVTEWVPGYARQIDEGRFPALDSTLATHVGAMEHLVHESESLGVSADLPRFIKALADRAVADGDGGNGYAAIIEQFRKPSGVRG</sequence>
<evidence type="ECO:0000313" key="6">
    <source>
        <dbReference type="Proteomes" id="UP001596203"/>
    </source>
</evidence>
<dbReference type="GO" id="GO:0016491">
    <property type="term" value="F:oxidoreductase activity"/>
    <property type="evidence" value="ECO:0007669"/>
    <property type="project" value="UniProtKB-KW"/>
</dbReference>
<dbReference type="PANTHER" id="PTHR43580">
    <property type="entry name" value="OXIDOREDUCTASE GLYR1-RELATED"/>
    <property type="match status" value="1"/>
</dbReference>
<dbReference type="PIRSF" id="PIRSF000103">
    <property type="entry name" value="HIBADH"/>
    <property type="match status" value="1"/>
</dbReference>
<dbReference type="InterPro" id="IPR015815">
    <property type="entry name" value="HIBADH-related"/>
</dbReference>
<dbReference type="InterPro" id="IPR013328">
    <property type="entry name" value="6PGD_dom2"/>
</dbReference>
<dbReference type="Gene3D" id="1.10.1040.10">
    <property type="entry name" value="N-(1-d-carboxylethyl)-l-norvaline Dehydrogenase, domain 2"/>
    <property type="match status" value="1"/>
</dbReference>
<organism evidence="5 6">
    <name type="scientific">Plantactinospora solaniradicis</name>
    <dbReference type="NCBI Taxonomy" id="1723736"/>
    <lineage>
        <taxon>Bacteria</taxon>
        <taxon>Bacillati</taxon>
        <taxon>Actinomycetota</taxon>
        <taxon>Actinomycetes</taxon>
        <taxon>Micromonosporales</taxon>
        <taxon>Micromonosporaceae</taxon>
        <taxon>Plantactinospora</taxon>
    </lineage>
</organism>
<evidence type="ECO:0000313" key="5">
    <source>
        <dbReference type="EMBL" id="MFC6016296.1"/>
    </source>
</evidence>
<dbReference type="InterPro" id="IPR006115">
    <property type="entry name" value="6PGDH_NADP-bd"/>
</dbReference>
<dbReference type="SUPFAM" id="SSF51735">
    <property type="entry name" value="NAD(P)-binding Rossmann-fold domains"/>
    <property type="match status" value="1"/>
</dbReference>
<dbReference type="Gene3D" id="3.40.50.720">
    <property type="entry name" value="NAD(P)-binding Rossmann-like Domain"/>
    <property type="match status" value="1"/>
</dbReference>
<feature type="domain" description="NADPH-dependent reductive aminase-like C-terminal" evidence="4">
    <location>
        <begin position="167"/>
        <end position="293"/>
    </location>
</feature>
<keyword evidence="6" id="KW-1185">Reference proteome</keyword>
<dbReference type="RefSeq" id="WP_377419531.1">
    <property type="nucleotide sequence ID" value="NZ_JBHSPR010000007.1"/>
</dbReference>
<evidence type="ECO:0000256" key="2">
    <source>
        <dbReference type="ARBA" id="ARBA00023002"/>
    </source>
</evidence>
<feature type="domain" description="6-phosphogluconate dehydrogenase NADP-binding" evidence="3">
    <location>
        <begin position="11"/>
        <end position="165"/>
    </location>
</feature>
<comment type="similarity">
    <text evidence="1">Belongs to the HIBADH-related family.</text>
</comment>
<dbReference type="PANTHER" id="PTHR43580:SF2">
    <property type="entry name" value="CYTOKINE-LIKE NUCLEAR FACTOR N-PAC"/>
    <property type="match status" value="1"/>
</dbReference>
<dbReference type="EMBL" id="JBHSPR010000007">
    <property type="protein sequence ID" value="MFC6016296.1"/>
    <property type="molecule type" value="Genomic_DNA"/>
</dbReference>
<comment type="caution">
    <text evidence="5">The sequence shown here is derived from an EMBL/GenBank/DDBJ whole genome shotgun (WGS) entry which is preliminary data.</text>
</comment>
<evidence type="ECO:0000259" key="4">
    <source>
        <dbReference type="Pfam" id="PF21761"/>
    </source>
</evidence>
<keyword evidence="2 5" id="KW-0560">Oxidoreductase</keyword>
<dbReference type="InterPro" id="IPR048666">
    <property type="entry name" value="RedAm-like_C"/>
</dbReference>
<accession>A0ABW1K3J8</accession>
<gene>
    <name evidence="5" type="ORF">ACFP2T_08805</name>
</gene>
<dbReference type="EC" id="1.1.-.-" evidence="5"/>
<reference evidence="6" key="1">
    <citation type="journal article" date="2019" name="Int. J. Syst. Evol. Microbiol.">
        <title>The Global Catalogue of Microorganisms (GCM) 10K type strain sequencing project: providing services to taxonomists for standard genome sequencing and annotation.</title>
        <authorList>
            <consortium name="The Broad Institute Genomics Platform"/>
            <consortium name="The Broad Institute Genome Sequencing Center for Infectious Disease"/>
            <person name="Wu L."/>
            <person name="Ma J."/>
        </authorList>
    </citation>
    <scope>NUCLEOTIDE SEQUENCE [LARGE SCALE GENOMIC DNA]</scope>
    <source>
        <strain evidence="6">ZS-35-S2</strain>
    </source>
</reference>
<dbReference type="InterPro" id="IPR051265">
    <property type="entry name" value="HIBADH-related_NP60_sf"/>
</dbReference>
<evidence type="ECO:0000256" key="1">
    <source>
        <dbReference type="ARBA" id="ARBA00009080"/>
    </source>
</evidence>
<proteinExistence type="inferred from homology"/>
<evidence type="ECO:0000259" key="3">
    <source>
        <dbReference type="Pfam" id="PF03446"/>
    </source>
</evidence>